<keyword evidence="2" id="KW-0285">Flavoprotein</keyword>
<dbReference type="GO" id="GO:0010181">
    <property type="term" value="F:FMN binding"/>
    <property type="evidence" value="ECO:0007669"/>
    <property type="project" value="InterPro"/>
</dbReference>
<dbReference type="InterPro" id="IPR002563">
    <property type="entry name" value="Flavin_Rdtase-like_dom"/>
</dbReference>
<dbReference type="PANTHER" id="PTHR33798:SF5">
    <property type="entry name" value="FLAVIN REDUCTASE LIKE DOMAIN-CONTAINING PROTEIN"/>
    <property type="match status" value="1"/>
</dbReference>
<dbReference type="SMART" id="SM00903">
    <property type="entry name" value="Flavin_Reduct"/>
    <property type="match status" value="1"/>
</dbReference>
<evidence type="ECO:0000256" key="4">
    <source>
        <dbReference type="ARBA" id="ARBA00038054"/>
    </source>
</evidence>
<dbReference type="AlphaFoldDB" id="A0A8K0WKY0"/>
<sequence>MDNIRSLPIEAFDKESLVNRNPHKDFDSVQSQRPDYPLNHTSTYTKSPHPGWKIGDGANSNHWKNEEFISIDPAEEGRPEVLNYKLMISTTVPRPVALVSTITADGKTRNLAPFSYFQCVIADPPLYSLAFAGEHPNDTLRNILDTGELCISMTSDWIIEAANFTSINTPPHISEWNLAGLTPAASAVVKPPFVAESPYSAECKLHSHQEISSKRTGRRTATLVLVEIVRFHIWRQALAEDMATADLSKLRPVFRAGGTTYGTVQSAFEIPRPPPFRNLVQSDAVNTLRNNS</sequence>
<organism evidence="6 7">
    <name type="scientific">Stachybotrys elegans</name>
    <dbReference type="NCBI Taxonomy" id="80388"/>
    <lineage>
        <taxon>Eukaryota</taxon>
        <taxon>Fungi</taxon>
        <taxon>Dikarya</taxon>
        <taxon>Ascomycota</taxon>
        <taxon>Pezizomycotina</taxon>
        <taxon>Sordariomycetes</taxon>
        <taxon>Hypocreomycetidae</taxon>
        <taxon>Hypocreales</taxon>
        <taxon>Stachybotryaceae</taxon>
        <taxon>Stachybotrys</taxon>
    </lineage>
</organism>
<proteinExistence type="inferred from homology"/>
<keyword evidence="7" id="KW-1185">Reference proteome</keyword>
<evidence type="ECO:0000256" key="2">
    <source>
        <dbReference type="ARBA" id="ARBA00022630"/>
    </source>
</evidence>
<evidence type="ECO:0000256" key="1">
    <source>
        <dbReference type="ARBA" id="ARBA00001917"/>
    </source>
</evidence>
<evidence type="ECO:0000256" key="3">
    <source>
        <dbReference type="ARBA" id="ARBA00022643"/>
    </source>
</evidence>
<dbReference type="EMBL" id="JAGPNK010000028">
    <property type="protein sequence ID" value="KAH7303849.1"/>
    <property type="molecule type" value="Genomic_DNA"/>
</dbReference>
<dbReference type="Pfam" id="PF01613">
    <property type="entry name" value="Flavin_Reduct"/>
    <property type="match status" value="1"/>
</dbReference>
<evidence type="ECO:0000259" key="5">
    <source>
        <dbReference type="SMART" id="SM00903"/>
    </source>
</evidence>
<comment type="similarity">
    <text evidence="4">Belongs to the flavoredoxin family.</text>
</comment>
<name>A0A8K0WKY0_9HYPO</name>
<evidence type="ECO:0000313" key="7">
    <source>
        <dbReference type="Proteomes" id="UP000813444"/>
    </source>
</evidence>
<evidence type="ECO:0000313" key="6">
    <source>
        <dbReference type="EMBL" id="KAH7303849.1"/>
    </source>
</evidence>
<reference evidence="6" key="1">
    <citation type="journal article" date="2021" name="Nat. Commun.">
        <title>Genetic determinants of endophytism in the Arabidopsis root mycobiome.</title>
        <authorList>
            <person name="Mesny F."/>
            <person name="Miyauchi S."/>
            <person name="Thiergart T."/>
            <person name="Pickel B."/>
            <person name="Atanasova L."/>
            <person name="Karlsson M."/>
            <person name="Huettel B."/>
            <person name="Barry K.W."/>
            <person name="Haridas S."/>
            <person name="Chen C."/>
            <person name="Bauer D."/>
            <person name="Andreopoulos W."/>
            <person name="Pangilinan J."/>
            <person name="LaButti K."/>
            <person name="Riley R."/>
            <person name="Lipzen A."/>
            <person name="Clum A."/>
            <person name="Drula E."/>
            <person name="Henrissat B."/>
            <person name="Kohler A."/>
            <person name="Grigoriev I.V."/>
            <person name="Martin F.M."/>
            <person name="Hacquard S."/>
        </authorList>
    </citation>
    <scope>NUCLEOTIDE SEQUENCE</scope>
    <source>
        <strain evidence="6">MPI-CAGE-CH-0235</strain>
    </source>
</reference>
<feature type="domain" description="Flavin reductase like" evidence="5">
    <location>
        <begin position="89"/>
        <end position="236"/>
    </location>
</feature>
<dbReference type="Proteomes" id="UP000813444">
    <property type="component" value="Unassembled WGS sequence"/>
</dbReference>
<keyword evidence="3" id="KW-0288">FMN</keyword>
<comment type="cofactor">
    <cofactor evidence="1">
        <name>FMN</name>
        <dbReference type="ChEBI" id="CHEBI:58210"/>
    </cofactor>
</comment>
<dbReference type="Gene3D" id="2.30.110.10">
    <property type="entry name" value="Electron Transport, Fmn-binding Protein, Chain A"/>
    <property type="match status" value="1"/>
</dbReference>
<comment type="caution">
    <text evidence="6">The sequence shown here is derived from an EMBL/GenBank/DDBJ whole genome shotgun (WGS) entry which is preliminary data.</text>
</comment>
<gene>
    <name evidence="6" type="ORF">B0I35DRAFT_364286</name>
</gene>
<protein>
    <submittedName>
        <fullName evidence="6">Flavoprotein oxygenase</fullName>
    </submittedName>
</protein>
<accession>A0A8K0WKY0</accession>
<dbReference type="PANTHER" id="PTHR33798">
    <property type="entry name" value="FLAVOPROTEIN OXYGENASE"/>
    <property type="match status" value="1"/>
</dbReference>
<dbReference type="OrthoDB" id="298012at2759"/>
<dbReference type="SUPFAM" id="SSF50475">
    <property type="entry name" value="FMN-binding split barrel"/>
    <property type="match status" value="1"/>
</dbReference>
<dbReference type="InterPro" id="IPR012349">
    <property type="entry name" value="Split_barrel_FMN-bd"/>
</dbReference>